<evidence type="ECO:0000313" key="4">
    <source>
        <dbReference type="Proteomes" id="UP000242180"/>
    </source>
</evidence>
<evidence type="ECO:0000313" key="3">
    <source>
        <dbReference type="EMBL" id="ORY97680.1"/>
    </source>
</evidence>
<dbReference type="Pfam" id="PF24681">
    <property type="entry name" value="Kelch_KLHDC2_KLHL20_DRC7"/>
    <property type="match status" value="2"/>
</dbReference>
<protein>
    <recommendedName>
        <fullName evidence="5">Galactose oxidase</fullName>
    </recommendedName>
</protein>
<gene>
    <name evidence="3" type="ORF">BCR43DRAFT_504576</name>
</gene>
<organism evidence="3 4">
    <name type="scientific">Syncephalastrum racemosum</name>
    <name type="common">Filamentous fungus</name>
    <dbReference type="NCBI Taxonomy" id="13706"/>
    <lineage>
        <taxon>Eukaryota</taxon>
        <taxon>Fungi</taxon>
        <taxon>Fungi incertae sedis</taxon>
        <taxon>Mucoromycota</taxon>
        <taxon>Mucoromycotina</taxon>
        <taxon>Mucoromycetes</taxon>
        <taxon>Mucorales</taxon>
        <taxon>Syncephalastraceae</taxon>
        <taxon>Syncephalastrum</taxon>
    </lineage>
</organism>
<dbReference type="PANTHER" id="PTHR46093">
    <property type="entry name" value="ACYL-COA-BINDING DOMAIN-CONTAINING PROTEIN 5"/>
    <property type="match status" value="1"/>
</dbReference>
<dbReference type="InterPro" id="IPR006652">
    <property type="entry name" value="Kelch_1"/>
</dbReference>
<proteinExistence type="predicted"/>
<keyword evidence="4" id="KW-1185">Reference proteome</keyword>
<evidence type="ECO:0000256" key="1">
    <source>
        <dbReference type="ARBA" id="ARBA00022441"/>
    </source>
</evidence>
<sequence length="371" mass="40777">MSGSIRRRKANVTNLVLSKSTSVMPAPAPAMYWSRPTVHGVLPHRLRAHSSVVVGDLMYVFGGTDSHGCLDTLYILELDTFKWMKPHVHGDDRPTPSRAHCAVVVTPQDTATISSTKIYVFGGGDANSYSNALHVLDTDSLVWSRPQTSGPTPCPRRAHSGFVWRGGLYIFAGGDGQRPLNDLHRLDLETMTWAIVDTTATTMAPRGYHSGTLVHDKFIVFGGSDGQECFGDVFILDLVTRRWSEVETGISAGLDFVPQRLSHAATNVGSYIFVTGGHNGKHYCNDLLLLNVANMAWETRKVYGIPPSPRGYHSMVLHDGRLFLFGGFDGKRFYDEIYVLDLSSSAYLPQITNFSIDTVLDTATTPPNDDV</sequence>
<dbReference type="OrthoDB" id="10251809at2759"/>
<dbReference type="InParanoid" id="A0A1X2HFJ1"/>
<dbReference type="AlphaFoldDB" id="A0A1X2HFJ1"/>
<evidence type="ECO:0000256" key="2">
    <source>
        <dbReference type="ARBA" id="ARBA00022737"/>
    </source>
</evidence>
<dbReference type="SMART" id="SM00612">
    <property type="entry name" value="Kelch"/>
    <property type="match status" value="4"/>
</dbReference>
<dbReference type="InterPro" id="IPR015915">
    <property type="entry name" value="Kelch-typ_b-propeller"/>
</dbReference>
<dbReference type="Proteomes" id="UP000242180">
    <property type="component" value="Unassembled WGS sequence"/>
</dbReference>
<dbReference type="OMA" id="CIPNPHR"/>
<dbReference type="Pfam" id="PF01344">
    <property type="entry name" value="Kelch_1"/>
    <property type="match status" value="1"/>
</dbReference>
<dbReference type="STRING" id="13706.A0A1X2HFJ1"/>
<comment type="caution">
    <text evidence="3">The sequence shown here is derived from an EMBL/GenBank/DDBJ whole genome shotgun (WGS) entry which is preliminary data.</text>
</comment>
<dbReference type="PANTHER" id="PTHR46093:SF18">
    <property type="entry name" value="FIBRONECTIN TYPE-III DOMAIN-CONTAINING PROTEIN"/>
    <property type="match status" value="1"/>
</dbReference>
<accession>A0A1X2HFJ1</accession>
<dbReference type="Gene3D" id="2.120.10.80">
    <property type="entry name" value="Kelch-type beta propeller"/>
    <property type="match status" value="2"/>
</dbReference>
<keyword evidence="2" id="KW-0677">Repeat</keyword>
<name>A0A1X2HFJ1_SYNRA</name>
<evidence type="ECO:0008006" key="5">
    <source>
        <dbReference type="Google" id="ProtNLM"/>
    </source>
</evidence>
<dbReference type="SUPFAM" id="SSF117281">
    <property type="entry name" value="Kelch motif"/>
    <property type="match status" value="2"/>
</dbReference>
<reference evidence="3 4" key="1">
    <citation type="submission" date="2016-07" db="EMBL/GenBank/DDBJ databases">
        <title>Pervasive Adenine N6-methylation of Active Genes in Fungi.</title>
        <authorList>
            <consortium name="DOE Joint Genome Institute"/>
            <person name="Mondo S.J."/>
            <person name="Dannebaum R.O."/>
            <person name="Kuo R.C."/>
            <person name="Labutti K."/>
            <person name="Haridas S."/>
            <person name="Kuo A."/>
            <person name="Salamov A."/>
            <person name="Ahrendt S.R."/>
            <person name="Lipzen A."/>
            <person name="Sullivan W."/>
            <person name="Andreopoulos W.B."/>
            <person name="Clum A."/>
            <person name="Lindquist E."/>
            <person name="Daum C."/>
            <person name="Ramamoorthy G.K."/>
            <person name="Gryganskyi A."/>
            <person name="Culley D."/>
            <person name="Magnuson J.K."/>
            <person name="James T.Y."/>
            <person name="O'Malley M.A."/>
            <person name="Stajich J.E."/>
            <person name="Spatafora J.W."/>
            <person name="Visel A."/>
            <person name="Grigoriev I.V."/>
        </authorList>
    </citation>
    <scope>NUCLEOTIDE SEQUENCE [LARGE SCALE GENOMIC DNA]</scope>
    <source>
        <strain evidence="3 4">NRRL 2496</strain>
    </source>
</reference>
<keyword evidence="1" id="KW-0880">Kelch repeat</keyword>
<dbReference type="EMBL" id="MCGN01000004">
    <property type="protein sequence ID" value="ORY97680.1"/>
    <property type="molecule type" value="Genomic_DNA"/>
</dbReference>